<name>A0A5B1BQY5_MYCSI</name>
<evidence type="ECO:0000256" key="1">
    <source>
        <dbReference type="ARBA" id="ARBA00022679"/>
    </source>
</evidence>
<dbReference type="PANTHER" id="PTHR43861:SF3">
    <property type="entry name" value="PUTATIVE (AFU_ORTHOLOGUE AFUA_2G14390)-RELATED"/>
    <property type="match status" value="1"/>
</dbReference>
<comment type="caution">
    <text evidence="2">The sequence shown here is derived from an EMBL/GenBank/DDBJ whole genome shotgun (WGS) entry which is preliminary data.</text>
</comment>
<gene>
    <name evidence="2" type="ORF">F0Q45_12820</name>
</gene>
<dbReference type="CDD" id="cd02440">
    <property type="entry name" value="AdoMet_MTases"/>
    <property type="match status" value="1"/>
</dbReference>
<evidence type="ECO:0000313" key="3">
    <source>
        <dbReference type="Proteomes" id="UP000324701"/>
    </source>
</evidence>
<dbReference type="RefSeq" id="WP_149654311.1">
    <property type="nucleotide sequence ID" value="NZ_VTZN01000070.1"/>
</dbReference>
<keyword evidence="3" id="KW-1185">Reference proteome</keyword>
<evidence type="ECO:0000313" key="2">
    <source>
        <dbReference type="EMBL" id="KAA1249840.1"/>
    </source>
</evidence>
<dbReference type="Pfam" id="PF13489">
    <property type="entry name" value="Methyltransf_23"/>
    <property type="match status" value="1"/>
</dbReference>
<dbReference type="GO" id="GO:0008168">
    <property type="term" value="F:methyltransferase activity"/>
    <property type="evidence" value="ECO:0007669"/>
    <property type="project" value="UniProtKB-KW"/>
</dbReference>
<proteinExistence type="predicted"/>
<dbReference type="InterPro" id="IPR029063">
    <property type="entry name" value="SAM-dependent_MTases_sf"/>
</dbReference>
<dbReference type="AlphaFoldDB" id="A0A5B1BQY5"/>
<sequence>MPRNYVYDQGFAQERTRLAGIESLWDPGTQSLLDDLGIGPGWRCLEVGAGAGSLLDWMTGRGATVMAVDIDTRFIEPLASDSIDVRRLDVRTDELPGGEFDLVHSRLVLEHLPERRQIIDRLAAALRPGGWMVIEDYDWTAFGLEGAGPELERVTQAILVFMQRFGFEPHYGRRAVADLAAAGLIEVRGEGRARVIDSSATGFEFFRLSFESLRGAIVDAGLISEEDAEAAAAHFGADIRVFTPIMMAAIGRR</sequence>
<dbReference type="Gene3D" id="3.40.50.150">
    <property type="entry name" value="Vaccinia Virus protein VP39"/>
    <property type="match status" value="1"/>
</dbReference>
<keyword evidence="1 2" id="KW-0808">Transferase</keyword>
<dbReference type="SUPFAM" id="SSF53335">
    <property type="entry name" value="S-adenosyl-L-methionine-dependent methyltransferases"/>
    <property type="match status" value="1"/>
</dbReference>
<protein>
    <submittedName>
        <fullName evidence="2">Methyltransferase domain-containing protein</fullName>
    </submittedName>
</protein>
<reference evidence="2 3" key="1">
    <citation type="submission" date="2019-09" db="EMBL/GenBank/DDBJ databases">
        <title>Report of infection by Mycobacterium simiae a patient suffering from pulmonary tuberculosis.</title>
        <authorList>
            <person name="Mohanty P.S."/>
            <person name="Bansal A.K."/>
            <person name="Singh H."/>
            <person name="Sharma S."/>
            <person name="Patil S.A."/>
            <person name="Upadhaya P."/>
            <person name="Singh P.K."/>
            <person name="Kumar D."/>
            <person name="Kumar S."/>
            <person name="Singh R.K."/>
            <person name="Chaudhary B."/>
        </authorList>
    </citation>
    <scope>NUCLEOTIDE SEQUENCE [LARGE SCALE GENOMIC DNA]</scope>
    <source>
        <strain evidence="2 3">JAL-560-SIM</strain>
    </source>
</reference>
<organism evidence="2 3">
    <name type="scientific">Mycobacterium simiae</name>
    <name type="common">Mycobacterium habana</name>
    <dbReference type="NCBI Taxonomy" id="1784"/>
    <lineage>
        <taxon>Bacteria</taxon>
        <taxon>Bacillati</taxon>
        <taxon>Actinomycetota</taxon>
        <taxon>Actinomycetes</taxon>
        <taxon>Mycobacteriales</taxon>
        <taxon>Mycobacteriaceae</taxon>
        <taxon>Mycobacterium</taxon>
        <taxon>Mycobacterium simiae complex</taxon>
    </lineage>
</organism>
<dbReference type="GO" id="GO:0032259">
    <property type="term" value="P:methylation"/>
    <property type="evidence" value="ECO:0007669"/>
    <property type="project" value="UniProtKB-KW"/>
</dbReference>
<keyword evidence="2" id="KW-0489">Methyltransferase</keyword>
<accession>A0A5B1BQY5</accession>
<dbReference type="OrthoDB" id="3469983at2"/>
<dbReference type="EMBL" id="VTZN01000070">
    <property type="protein sequence ID" value="KAA1249840.1"/>
    <property type="molecule type" value="Genomic_DNA"/>
</dbReference>
<dbReference type="PANTHER" id="PTHR43861">
    <property type="entry name" value="TRANS-ACONITATE 2-METHYLTRANSFERASE-RELATED"/>
    <property type="match status" value="1"/>
</dbReference>
<dbReference type="Proteomes" id="UP000324701">
    <property type="component" value="Unassembled WGS sequence"/>
</dbReference>